<dbReference type="STRING" id="997296.PB1_01715"/>
<dbReference type="Pfam" id="PF07833">
    <property type="entry name" value="Cu_amine_oxidN1"/>
    <property type="match status" value="1"/>
</dbReference>
<dbReference type="AlphaFoldDB" id="I3E547"/>
<dbReference type="RefSeq" id="WP_003350337.1">
    <property type="nucleotide sequence ID" value="NZ_AFEU01000001.1"/>
</dbReference>
<organism evidence="2 3">
    <name type="scientific">Bacillus methanolicus PB1</name>
    <dbReference type="NCBI Taxonomy" id="997296"/>
    <lineage>
        <taxon>Bacteria</taxon>
        <taxon>Bacillati</taxon>
        <taxon>Bacillota</taxon>
        <taxon>Bacilli</taxon>
        <taxon>Bacillales</taxon>
        <taxon>Bacillaceae</taxon>
        <taxon>Bacillus</taxon>
    </lineage>
</organism>
<reference evidence="2 3" key="1">
    <citation type="journal article" date="2012" name="Appl. Environ. Microbiol.">
        <title>Genome Sequence of Thermotolerant Bacillus methanolicus: Features and Regulation Related to Methylotrophy and Production of L-Lysine and L-Glutamate from Methanol.</title>
        <authorList>
            <person name="Heggeset T.M."/>
            <person name="Krog A."/>
            <person name="Balzer S."/>
            <person name="Wentzel A."/>
            <person name="Ellingsen T.E."/>
            <person name="Brautaset T."/>
        </authorList>
    </citation>
    <scope>NUCLEOTIDE SEQUENCE [LARGE SCALE GENOMIC DNA]</scope>
    <source>
        <strain evidence="2 3">PB1</strain>
    </source>
</reference>
<evidence type="ECO:0000259" key="1">
    <source>
        <dbReference type="Pfam" id="PF07833"/>
    </source>
</evidence>
<dbReference type="PATRIC" id="fig|997296.3.peg.392"/>
<sequence>MFRTSFFIFVILSAAIGGMLFWQWKAYSEKNGAPGHLQTESASQQITVESAANDLKISQSISGLVDGKEYKVSIPEKVSSWKCLKDDGNPCDSKDQLLDTYMSEDGKIVFSYSISLKENLSALLLNDWTFSLPDVSIVHTKLEIIDYVRRGGSWAAGLPLKGYKHLDFIDYFVFEGESESFSLYWQKEPLQEEKNVPEIRLFAESKNAEPVTLTSLKSLSDFPYLSVVVTDSHPETDGDGIIVVKKNIQPDVLVRKVLDHYFRAKFSKAEIEEKWLADVLAACFTKQKSRSVKGEKIIQELTAKLSDRELSAFMSSVIQDKTILSAKIMDDRLSKQKGLKTQFFTLNKNETASFVPLYFFDSRKVFMNGKERKGIEILYQNDKRLFPLLEVLTGLGYEAKYLADEKKLVLNKGENKYQFYTDRNYFVFNKEDYGLLENPFLLINGKVYMEEKWLISLFKINIKENELQINIFTS</sequence>
<proteinExistence type="predicted"/>
<dbReference type="eggNOG" id="ENOG5032TKR">
    <property type="taxonomic scope" value="Bacteria"/>
</dbReference>
<dbReference type="InterPro" id="IPR012854">
    <property type="entry name" value="Cu_amine_oxidase-like_N"/>
</dbReference>
<evidence type="ECO:0000313" key="3">
    <source>
        <dbReference type="Proteomes" id="UP000010523"/>
    </source>
</evidence>
<dbReference type="OrthoDB" id="2431422at2"/>
<protein>
    <recommendedName>
        <fullName evidence="1">Copper amine oxidase-like N-terminal domain-containing protein</fullName>
    </recommendedName>
</protein>
<feature type="domain" description="Copper amine oxidase-like N-terminal" evidence="1">
    <location>
        <begin position="378"/>
        <end position="466"/>
    </location>
</feature>
<name>I3E547_BACMT</name>
<evidence type="ECO:0000313" key="2">
    <source>
        <dbReference type="EMBL" id="EIJ81618.1"/>
    </source>
</evidence>
<comment type="caution">
    <text evidence="2">The sequence shown here is derived from an EMBL/GenBank/DDBJ whole genome shotgun (WGS) entry which is preliminary data.</text>
</comment>
<dbReference type="Proteomes" id="UP000010523">
    <property type="component" value="Unassembled WGS sequence"/>
</dbReference>
<dbReference type="EMBL" id="AFEU01000001">
    <property type="protein sequence ID" value="EIJ81618.1"/>
    <property type="molecule type" value="Genomic_DNA"/>
</dbReference>
<gene>
    <name evidence="2" type="ORF">PB1_01715</name>
</gene>
<accession>I3E547</accession>
<keyword evidence="3" id="KW-1185">Reference proteome</keyword>